<evidence type="ECO:0000256" key="7">
    <source>
        <dbReference type="ARBA" id="ARBA00022884"/>
    </source>
</evidence>
<dbReference type="Gene3D" id="1.20.120.1460">
    <property type="match status" value="1"/>
</dbReference>
<keyword evidence="5" id="KW-0819">tRNA processing</keyword>
<dbReference type="InterPro" id="IPR004653">
    <property type="entry name" value="DusA"/>
</dbReference>
<keyword evidence="3" id="KW-0285">Flavoprotein</keyword>
<name>A0A8B2NR27_9HYPH</name>
<evidence type="ECO:0000256" key="3">
    <source>
        <dbReference type="ARBA" id="ARBA00022630"/>
    </source>
</evidence>
<keyword evidence="4" id="KW-0288">FMN</keyword>
<evidence type="ECO:0000256" key="6">
    <source>
        <dbReference type="ARBA" id="ARBA00022857"/>
    </source>
</evidence>
<dbReference type="GO" id="GO:0000049">
    <property type="term" value="F:tRNA binding"/>
    <property type="evidence" value="ECO:0007669"/>
    <property type="project" value="UniProtKB-KW"/>
</dbReference>
<comment type="cofactor">
    <cofactor evidence="1">
        <name>FMN</name>
        <dbReference type="ChEBI" id="CHEBI:58210"/>
    </cofactor>
</comment>
<evidence type="ECO:0000259" key="10">
    <source>
        <dbReference type="Pfam" id="PF01207"/>
    </source>
</evidence>
<keyword evidence="6" id="KW-0521">NADP</keyword>
<dbReference type="PANTHER" id="PTHR42907">
    <property type="entry name" value="FMN-LINKED OXIDOREDUCTASES SUPERFAMILY PROTEIN"/>
    <property type="match status" value="1"/>
</dbReference>
<reference evidence="11 12" key="1">
    <citation type="submission" date="2018-05" db="EMBL/GenBank/DDBJ databases">
        <title>Acuticoccus sediminis sp. nov., isolated from deep-sea sediment of Indian Ocean.</title>
        <authorList>
            <person name="Liu X."/>
            <person name="Lai Q."/>
            <person name="Du Y."/>
            <person name="Sun F."/>
            <person name="Zhang X."/>
            <person name="Wang S."/>
            <person name="Shao Z."/>
        </authorList>
    </citation>
    <scope>NUCLEOTIDE SEQUENCE [LARGE SCALE GENOMIC DNA]</scope>
    <source>
        <strain evidence="11 12">PTG4-2</strain>
    </source>
</reference>
<comment type="caution">
    <text evidence="11">The sequence shown here is derived from an EMBL/GenBank/DDBJ whole genome shotgun (WGS) entry which is preliminary data.</text>
</comment>
<keyword evidence="7" id="KW-0694">RNA-binding</keyword>
<dbReference type="AlphaFoldDB" id="A0A8B2NR27"/>
<evidence type="ECO:0000313" key="12">
    <source>
        <dbReference type="Proteomes" id="UP000249590"/>
    </source>
</evidence>
<dbReference type="InterPro" id="IPR035587">
    <property type="entry name" value="DUS-like_FMN-bd"/>
</dbReference>
<evidence type="ECO:0000256" key="5">
    <source>
        <dbReference type="ARBA" id="ARBA00022694"/>
    </source>
</evidence>
<dbReference type="InterPro" id="IPR018517">
    <property type="entry name" value="tRNA_hU_synthase_CS"/>
</dbReference>
<keyword evidence="8" id="KW-0560">Oxidoreductase</keyword>
<evidence type="ECO:0000256" key="2">
    <source>
        <dbReference type="ARBA" id="ARBA00022555"/>
    </source>
</evidence>
<dbReference type="InterPro" id="IPR013785">
    <property type="entry name" value="Aldolase_TIM"/>
</dbReference>
<feature type="compositionally biased region" description="Low complexity" evidence="9">
    <location>
        <begin position="355"/>
        <end position="370"/>
    </location>
</feature>
<dbReference type="PANTHER" id="PTHR42907:SF1">
    <property type="entry name" value="FMN-LINKED OXIDOREDUCTASES SUPERFAMILY PROTEIN"/>
    <property type="match status" value="1"/>
</dbReference>
<keyword evidence="12" id="KW-1185">Reference proteome</keyword>
<dbReference type="Proteomes" id="UP000249590">
    <property type="component" value="Unassembled WGS sequence"/>
</dbReference>
<evidence type="ECO:0000256" key="8">
    <source>
        <dbReference type="ARBA" id="ARBA00023002"/>
    </source>
</evidence>
<dbReference type="GO" id="GO:0050660">
    <property type="term" value="F:flavin adenine dinucleotide binding"/>
    <property type="evidence" value="ECO:0007669"/>
    <property type="project" value="InterPro"/>
</dbReference>
<proteinExistence type="predicted"/>
<dbReference type="NCBIfam" id="NF008774">
    <property type="entry name" value="PRK11815.1"/>
    <property type="match status" value="1"/>
</dbReference>
<dbReference type="PROSITE" id="PS01136">
    <property type="entry name" value="UPF0034"/>
    <property type="match status" value="1"/>
</dbReference>
<gene>
    <name evidence="11" type="ORF">DLJ53_14785</name>
</gene>
<evidence type="ECO:0000256" key="4">
    <source>
        <dbReference type="ARBA" id="ARBA00022643"/>
    </source>
</evidence>
<sequence>MCPFRTVWTPVTAEIAVAPMMDWTDRHCRVVHRRLNPALRLFTEMVTAKAVIHGDRERLLGFDAEEHPLVLQLGGADPKELAEASRIAAEWGYDEVNLNVGCPSDRVQGGSFGACLMREPGLVGECLAAMGDGGIPVSVKCRLGVDDQDTETALDAVADAAVAAGVSAIWVHARKAWLQGLSPAQNRDVPPLDYDRVHRLHARLDTFVGINGGIVDADGVRAQAAAVDGVMIGRAAYQRPGLLAELAGRGSFAERFAVARSMEEYARAWCDAGGRLAPVLKPLLGLFHGEPGARAFRRTLSEEGHRQEATPAVLAAALDRLEGEAARTAERAAQYAAETCAEGVWTAPAHAAPAHVADARDAGASAPAARETGRGSHTAPLAAE</sequence>
<dbReference type="CDD" id="cd02801">
    <property type="entry name" value="DUS_like_FMN"/>
    <property type="match status" value="1"/>
</dbReference>
<dbReference type="OrthoDB" id="9783413at2"/>
<evidence type="ECO:0000313" key="11">
    <source>
        <dbReference type="EMBL" id="RAI00529.1"/>
    </source>
</evidence>
<dbReference type="SUPFAM" id="SSF51395">
    <property type="entry name" value="FMN-linked oxidoreductases"/>
    <property type="match status" value="1"/>
</dbReference>
<keyword evidence="2" id="KW-0820">tRNA-binding</keyword>
<feature type="region of interest" description="Disordered" evidence="9">
    <location>
        <begin position="355"/>
        <end position="384"/>
    </location>
</feature>
<feature type="domain" description="DUS-like FMN-binding" evidence="10">
    <location>
        <begin position="17"/>
        <end position="318"/>
    </location>
</feature>
<evidence type="ECO:0000256" key="9">
    <source>
        <dbReference type="SAM" id="MobiDB-lite"/>
    </source>
</evidence>
<accession>A0A8B2NR27</accession>
<dbReference type="Gene3D" id="3.20.20.70">
    <property type="entry name" value="Aldolase class I"/>
    <property type="match status" value="1"/>
</dbReference>
<evidence type="ECO:0000256" key="1">
    <source>
        <dbReference type="ARBA" id="ARBA00001917"/>
    </source>
</evidence>
<dbReference type="EMBL" id="QHHQ01000003">
    <property type="protein sequence ID" value="RAI00529.1"/>
    <property type="molecule type" value="Genomic_DNA"/>
</dbReference>
<organism evidence="11 12">
    <name type="scientific">Acuticoccus sediminis</name>
    <dbReference type="NCBI Taxonomy" id="2184697"/>
    <lineage>
        <taxon>Bacteria</taxon>
        <taxon>Pseudomonadati</taxon>
        <taxon>Pseudomonadota</taxon>
        <taxon>Alphaproteobacteria</taxon>
        <taxon>Hyphomicrobiales</taxon>
        <taxon>Amorphaceae</taxon>
        <taxon>Acuticoccus</taxon>
    </lineage>
</organism>
<protein>
    <submittedName>
        <fullName evidence="11">tRNA dihydrouridine(20/20a) synthase DusA</fullName>
    </submittedName>
</protein>
<dbReference type="Pfam" id="PF01207">
    <property type="entry name" value="Dus"/>
    <property type="match status" value="1"/>
</dbReference>
<dbReference type="GO" id="GO:0017150">
    <property type="term" value="F:tRNA dihydrouridine synthase activity"/>
    <property type="evidence" value="ECO:0007669"/>
    <property type="project" value="InterPro"/>
</dbReference>